<protein>
    <submittedName>
        <fullName evidence="5">GntR family transcriptional regulator</fullName>
    </submittedName>
</protein>
<name>A0A4R6YK75_9HYPH</name>
<dbReference type="AlphaFoldDB" id="A0A4R6YK75"/>
<dbReference type="SUPFAM" id="SSF48008">
    <property type="entry name" value="GntR ligand-binding domain-like"/>
    <property type="match status" value="1"/>
</dbReference>
<evidence type="ECO:0000259" key="4">
    <source>
        <dbReference type="PROSITE" id="PS50949"/>
    </source>
</evidence>
<dbReference type="SMART" id="SM00345">
    <property type="entry name" value="HTH_GNTR"/>
    <property type="match status" value="1"/>
</dbReference>
<evidence type="ECO:0000256" key="3">
    <source>
        <dbReference type="ARBA" id="ARBA00023163"/>
    </source>
</evidence>
<gene>
    <name evidence="5" type="ORF">DES43_103231</name>
</gene>
<dbReference type="GO" id="GO:0003700">
    <property type="term" value="F:DNA-binding transcription factor activity"/>
    <property type="evidence" value="ECO:0007669"/>
    <property type="project" value="InterPro"/>
</dbReference>
<organism evidence="5 6">
    <name type="scientific">Aquamicrobium defluvii</name>
    <dbReference type="NCBI Taxonomy" id="69279"/>
    <lineage>
        <taxon>Bacteria</taxon>
        <taxon>Pseudomonadati</taxon>
        <taxon>Pseudomonadota</taxon>
        <taxon>Alphaproteobacteria</taxon>
        <taxon>Hyphomicrobiales</taxon>
        <taxon>Phyllobacteriaceae</taxon>
        <taxon>Aquamicrobium</taxon>
    </lineage>
</organism>
<accession>A0A4R6YK75</accession>
<dbReference type="InterPro" id="IPR036388">
    <property type="entry name" value="WH-like_DNA-bd_sf"/>
</dbReference>
<dbReference type="InterPro" id="IPR000524">
    <property type="entry name" value="Tscrpt_reg_HTH_GntR"/>
</dbReference>
<dbReference type="Gene3D" id="1.10.10.10">
    <property type="entry name" value="Winged helix-like DNA-binding domain superfamily/Winged helix DNA-binding domain"/>
    <property type="match status" value="1"/>
</dbReference>
<dbReference type="PANTHER" id="PTHR43537">
    <property type="entry name" value="TRANSCRIPTIONAL REGULATOR, GNTR FAMILY"/>
    <property type="match status" value="1"/>
</dbReference>
<dbReference type="PANTHER" id="PTHR43537:SF5">
    <property type="entry name" value="UXU OPERON TRANSCRIPTIONAL REGULATOR"/>
    <property type="match status" value="1"/>
</dbReference>
<dbReference type="Pfam" id="PF00392">
    <property type="entry name" value="GntR"/>
    <property type="match status" value="1"/>
</dbReference>
<comment type="caution">
    <text evidence="5">The sequence shown here is derived from an EMBL/GenBank/DDBJ whole genome shotgun (WGS) entry which is preliminary data.</text>
</comment>
<dbReference type="InterPro" id="IPR036390">
    <property type="entry name" value="WH_DNA-bd_sf"/>
</dbReference>
<dbReference type="Gene3D" id="1.20.120.530">
    <property type="entry name" value="GntR ligand-binding domain-like"/>
    <property type="match status" value="1"/>
</dbReference>
<dbReference type="Proteomes" id="UP000294958">
    <property type="component" value="Unassembled WGS sequence"/>
</dbReference>
<reference evidence="5 6" key="1">
    <citation type="submission" date="2019-03" db="EMBL/GenBank/DDBJ databases">
        <title>Genomic Encyclopedia of Type Strains, Phase IV (KMG-IV): sequencing the most valuable type-strain genomes for metagenomic binning, comparative biology and taxonomic classification.</title>
        <authorList>
            <person name="Goeker M."/>
        </authorList>
    </citation>
    <scope>NUCLEOTIDE SEQUENCE [LARGE SCALE GENOMIC DNA]</scope>
    <source>
        <strain evidence="5 6">DSM 11603</strain>
    </source>
</reference>
<keyword evidence="6" id="KW-1185">Reference proteome</keyword>
<evidence type="ECO:0000313" key="6">
    <source>
        <dbReference type="Proteomes" id="UP000294958"/>
    </source>
</evidence>
<evidence type="ECO:0000256" key="2">
    <source>
        <dbReference type="ARBA" id="ARBA00023125"/>
    </source>
</evidence>
<dbReference type="PROSITE" id="PS50949">
    <property type="entry name" value="HTH_GNTR"/>
    <property type="match status" value="1"/>
</dbReference>
<evidence type="ECO:0000313" key="5">
    <source>
        <dbReference type="EMBL" id="TDR37301.1"/>
    </source>
</evidence>
<feature type="domain" description="HTH gntR-type" evidence="4">
    <location>
        <begin position="19"/>
        <end position="86"/>
    </location>
</feature>
<keyword evidence="1" id="KW-0805">Transcription regulation</keyword>
<dbReference type="Pfam" id="PF07729">
    <property type="entry name" value="FCD"/>
    <property type="match status" value="1"/>
</dbReference>
<proteinExistence type="predicted"/>
<keyword evidence="3" id="KW-0804">Transcription</keyword>
<dbReference type="InterPro" id="IPR008920">
    <property type="entry name" value="TF_FadR/GntR_C"/>
</dbReference>
<sequence length="227" mass="24637">MNPRIMEMRVISRPADISSPAATRAFNALERMVVTLELAPGSFVTESALIGKIGLGRTPVREAVQRLAWDGLLEVRPRAGISVTPLYGSDWLRIIDARRGIEKLLARSAARFVTREVAGRFHEAALAIQQAVLATDVVAFLAADKAINEALATAADNMFASRAAAALQSHSRRCWFRFRAHLGMADCAALHVALIQSVLEGDENDAALNADKLMDFLRGMAEDAATR</sequence>
<dbReference type="EMBL" id="SNZF01000003">
    <property type="protein sequence ID" value="TDR37301.1"/>
    <property type="molecule type" value="Genomic_DNA"/>
</dbReference>
<keyword evidence="2" id="KW-0238">DNA-binding</keyword>
<dbReference type="GO" id="GO:0003677">
    <property type="term" value="F:DNA binding"/>
    <property type="evidence" value="ECO:0007669"/>
    <property type="project" value="UniProtKB-KW"/>
</dbReference>
<dbReference type="InterPro" id="IPR011711">
    <property type="entry name" value="GntR_C"/>
</dbReference>
<evidence type="ECO:0000256" key="1">
    <source>
        <dbReference type="ARBA" id="ARBA00023015"/>
    </source>
</evidence>
<dbReference type="SUPFAM" id="SSF46785">
    <property type="entry name" value="Winged helix' DNA-binding domain"/>
    <property type="match status" value="1"/>
</dbReference>